<dbReference type="InterPro" id="IPR051010">
    <property type="entry name" value="BCAA_transport"/>
</dbReference>
<evidence type="ECO:0000256" key="4">
    <source>
        <dbReference type="SAM" id="MobiDB-lite"/>
    </source>
</evidence>
<comment type="similarity">
    <text evidence="1">Belongs to the leucine-binding protein family.</text>
</comment>
<dbReference type="PANTHER" id="PTHR30483:SF6">
    <property type="entry name" value="PERIPLASMIC BINDING PROTEIN OF ABC TRANSPORTER FOR NATURAL AMINO ACIDS"/>
    <property type="match status" value="1"/>
</dbReference>
<protein>
    <submittedName>
        <fullName evidence="6">Penicillin-binding protein activator</fullName>
    </submittedName>
</protein>
<dbReference type="SUPFAM" id="SSF53822">
    <property type="entry name" value="Periplasmic binding protein-like I"/>
    <property type="match status" value="1"/>
</dbReference>
<dbReference type="Gene3D" id="3.40.50.2300">
    <property type="match status" value="2"/>
</dbReference>
<reference evidence="7" key="1">
    <citation type="journal article" date="2019" name="Int. J. Syst. Evol. Microbiol.">
        <title>The Global Catalogue of Microorganisms (GCM) 10K type strain sequencing project: providing services to taxonomists for standard genome sequencing and annotation.</title>
        <authorList>
            <consortium name="The Broad Institute Genomics Platform"/>
            <consortium name="The Broad Institute Genome Sequencing Center for Infectious Disease"/>
            <person name="Wu L."/>
            <person name="Ma J."/>
        </authorList>
    </citation>
    <scope>NUCLEOTIDE SEQUENCE [LARGE SCALE GENOMIC DNA]</scope>
    <source>
        <strain evidence="7">Q85</strain>
    </source>
</reference>
<organism evidence="6 7">
    <name type="scientific">Sphingomonas floccifaciens</name>
    <dbReference type="NCBI Taxonomy" id="1844115"/>
    <lineage>
        <taxon>Bacteria</taxon>
        <taxon>Pseudomonadati</taxon>
        <taxon>Pseudomonadota</taxon>
        <taxon>Alphaproteobacteria</taxon>
        <taxon>Sphingomonadales</taxon>
        <taxon>Sphingomonadaceae</taxon>
        <taxon>Sphingomonas</taxon>
    </lineage>
</organism>
<sequence length="400" mass="41396">MAEVTGTPQLRKLRQVIALVGAAVLSACAVVPRDAAPPPPPPPSASAPRPTAPRPVTPALPEDVARHRVALLVPLSGANAAVGRSLANATQLALLDLRNEKIRITNYDTSGGAAAAAQRAIDEGAQLILGPLLAEDVRAVAPVARAARVPVLSFSNDISVAGNGAYLLGYAPAQSIERVVDYARGTGITDFAGLVPSGTYGERASTAFLRAVESAGGRVTGMQTYDRSAGSITAAVGRLTRASPFHAVLIADSAGTASLAVPALRRSAGSGARVLGTELWNADTGIGGNAALNGAWFASVSNTLYRQYAGKYRTRFGTAPYRLSSLGYDAVLLTARIARDWRVGDRFPESRLTDRDGFAGLDGAFRFGRDGIAERALEVQEIKSGTTVTVSPAPAGFAGR</sequence>
<dbReference type="RefSeq" id="WP_380940121.1">
    <property type="nucleotide sequence ID" value="NZ_JBHUFC010000003.1"/>
</dbReference>
<feature type="region of interest" description="Disordered" evidence="4">
    <location>
        <begin position="35"/>
        <end position="59"/>
    </location>
</feature>
<dbReference type="Pfam" id="PF13458">
    <property type="entry name" value="Peripla_BP_6"/>
    <property type="match status" value="1"/>
</dbReference>
<dbReference type="PANTHER" id="PTHR30483">
    <property type="entry name" value="LEUCINE-SPECIFIC-BINDING PROTEIN"/>
    <property type="match status" value="1"/>
</dbReference>
<evidence type="ECO:0000256" key="3">
    <source>
        <dbReference type="ARBA" id="ARBA00022970"/>
    </source>
</evidence>
<evidence type="ECO:0000256" key="2">
    <source>
        <dbReference type="ARBA" id="ARBA00022729"/>
    </source>
</evidence>
<keyword evidence="7" id="KW-1185">Reference proteome</keyword>
<dbReference type="InterPro" id="IPR028081">
    <property type="entry name" value="Leu-bd"/>
</dbReference>
<dbReference type="InterPro" id="IPR028082">
    <property type="entry name" value="Peripla_BP_I"/>
</dbReference>
<evidence type="ECO:0000256" key="1">
    <source>
        <dbReference type="ARBA" id="ARBA00010062"/>
    </source>
</evidence>
<name>A0ABW4NC90_9SPHN</name>
<feature type="compositionally biased region" description="Pro residues" evidence="4">
    <location>
        <begin position="35"/>
        <end position="58"/>
    </location>
</feature>
<gene>
    <name evidence="6" type="ORF">ACFSC3_09240</name>
</gene>
<comment type="caution">
    <text evidence="6">The sequence shown here is derived from an EMBL/GenBank/DDBJ whole genome shotgun (WGS) entry which is preliminary data.</text>
</comment>
<keyword evidence="3" id="KW-0813">Transport</keyword>
<feature type="domain" description="Leucine-binding protein" evidence="5">
    <location>
        <begin position="68"/>
        <end position="385"/>
    </location>
</feature>
<dbReference type="EMBL" id="JBHUFC010000003">
    <property type="protein sequence ID" value="MFD1787757.1"/>
    <property type="molecule type" value="Genomic_DNA"/>
</dbReference>
<evidence type="ECO:0000313" key="7">
    <source>
        <dbReference type="Proteomes" id="UP001597283"/>
    </source>
</evidence>
<accession>A0ABW4NC90</accession>
<keyword evidence="2" id="KW-0732">Signal</keyword>
<dbReference type="Proteomes" id="UP001597283">
    <property type="component" value="Unassembled WGS sequence"/>
</dbReference>
<evidence type="ECO:0000259" key="5">
    <source>
        <dbReference type="Pfam" id="PF13458"/>
    </source>
</evidence>
<proteinExistence type="inferred from homology"/>
<evidence type="ECO:0000313" key="6">
    <source>
        <dbReference type="EMBL" id="MFD1787757.1"/>
    </source>
</evidence>
<keyword evidence="3" id="KW-0029">Amino-acid transport</keyword>
<dbReference type="CDD" id="cd06339">
    <property type="entry name" value="PBP1_YraM_LppC_lipoprotein-like"/>
    <property type="match status" value="1"/>
</dbReference>